<feature type="compositionally biased region" description="Basic and acidic residues" evidence="1">
    <location>
        <begin position="475"/>
        <end position="488"/>
    </location>
</feature>
<protein>
    <recommendedName>
        <fullName evidence="2">FHA domain-containing protein</fullName>
    </recommendedName>
</protein>
<keyword evidence="4" id="KW-1185">Reference proteome</keyword>
<feature type="domain" description="FHA" evidence="2">
    <location>
        <begin position="21"/>
        <end position="72"/>
    </location>
</feature>
<evidence type="ECO:0000256" key="1">
    <source>
        <dbReference type="SAM" id="MobiDB-lite"/>
    </source>
</evidence>
<feature type="region of interest" description="Disordered" evidence="1">
    <location>
        <begin position="1027"/>
        <end position="1154"/>
    </location>
</feature>
<feature type="compositionally biased region" description="Polar residues" evidence="1">
    <location>
        <begin position="176"/>
        <end position="194"/>
    </location>
</feature>
<gene>
    <name evidence="3" type="ORF">WR25_03518</name>
</gene>
<dbReference type="EMBL" id="LIAE01010527">
    <property type="protein sequence ID" value="PAV59393.1"/>
    <property type="molecule type" value="Genomic_DNA"/>
</dbReference>
<reference evidence="3 4" key="1">
    <citation type="journal article" date="2017" name="Curr. Biol.">
        <title>Genome architecture and evolution of a unichromosomal asexual nematode.</title>
        <authorList>
            <person name="Fradin H."/>
            <person name="Zegar C."/>
            <person name="Gutwein M."/>
            <person name="Lucas J."/>
            <person name="Kovtun M."/>
            <person name="Corcoran D."/>
            <person name="Baugh L.R."/>
            <person name="Kiontke K."/>
            <person name="Gunsalus K."/>
            <person name="Fitch D.H."/>
            <person name="Piano F."/>
        </authorList>
    </citation>
    <scope>NUCLEOTIDE SEQUENCE [LARGE SCALE GENOMIC DNA]</scope>
    <source>
        <strain evidence="3">PF1309</strain>
    </source>
</reference>
<sequence>MLRRYSSHGLQTVLLSPNQRITIGSDPHANIHIQSKGVAPIHASIDLLPISGSFWLKDHSLTSLTKVNDSPICGQVELRTGDTIQIGDSQPFVFDSCNIIPTQQNLFNSYQGRLSIDRDTYDRANLSLPILGTQIRPNSSGFRAIRGRNVSHDPSRTHSRSSSKLTGTEEPRYTVSMPTNSVTPMNFVGSSLSDDSIEESKAVGLRRIPGPNRRRPPPGNHRIGDSLLQRVVRLQAELSERDREIFELRRLQNGHRSDGRLSADSLPYVNGSRSEENGGNVAFRLKAYRAFLGCLVSQLGAFNDRVLKNPQRDYADVFASFQRALDEPFQAKLFEIERRCEEEFDESGIEKDHLLKLKDILRVDKREKISQLSSELETILPVVRDAASIARESIRLSRHWLPPSITPVLRLVALKLDGVEQPSRDFKPKRENEAQTHLMGREIDENLESAAKLASIIEQLENEKISLQEKLAEARLPNSEDDRMKQKYEEDEDDEESMDDAIKQAELKVNQLQAQLGDLIFKIKTVTVFWDLDMRSSEKISQLLDRIFDVTKPVKKLINYQGKWSFATSKVIGKLVKSASRSTIASNVSHEGDEVEIEEPAAKRVKPPMLQARPAAPIEDDFSSWIRESMDRDDDGEALEIAMGNTPLRNSESAEEKTDEKSESRLKRSISNGSRGKQLQLNVSTIEEEEESGDVEHHSVEKNQAQLDSELHQGQDAVSLNDDYNELPVESKEMNESITEDQDRTPSRRFNMDEQNRSAVIEEDLLGLCEAVRRKIGKPVEVIKSDREKLISVPKVIIMDLIAGVTELLNKRDFWNDDDLGSPLINPSIAKRRQRPKSAKSRGGRTRPQLSTMKEDSGSIDLEEAMKTPKNDMEFDFPKIASPVHRSLKSPRSTGRSVSFDDSMVKIIKRRSTNSMIDLTDDMQRKNSDDKQESHEDPEDQYEAVIESEPYDLVHNQADLDQDERGSSEIEISEDVAYLAAKNLVNEAINSILREEAERIRKEAASFTTDEGSFDYENASSVIPEMECASTEHDADDELGGQTSEVLTNERDEGHVSDDVGERGSERGPDSSERIEMPVISIEKEPHEIGAEEPSREVAPEGLNKNKVLIRVNSEDAPPTDRTERSSEVRTEDDHHEPQTVIQEVSPKDEIPEMKNGVKSVKIEEALLEKLGDSLETNDTAPSLADDATIGFPYSEVASNADSEASDAEGRHNHMGERPDTSPIETPNPPVLEKVQAEVQDEVASHQYNNDNTLDSIDMNQIIRNVKPENMRPSHLKSHLNTAKSTPYVYHPAIDVKPTAYLNGYISNDPPKMSNGSVGSGLSRTGSLPIKLKGKRFRRGKPVSVLRKSKTNDLSSKPRFNLF</sequence>
<feature type="region of interest" description="Disordered" evidence="1">
    <location>
        <begin position="825"/>
        <end position="857"/>
    </location>
</feature>
<feature type="compositionally biased region" description="Basic residues" evidence="1">
    <location>
        <begin position="830"/>
        <end position="845"/>
    </location>
</feature>
<name>A0A2A2JCG7_9BILA</name>
<dbReference type="InterPro" id="IPR000253">
    <property type="entry name" value="FHA_dom"/>
</dbReference>
<feature type="region of interest" description="Disordered" evidence="1">
    <location>
        <begin position="590"/>
        <end position="624"/>
    </location>
</feature>
<dbReference type="Proteomes" id="UP000218231">
    <property type="component" value="Unassembled WGS sequence"/>
</dbReference>
<dbReference type="SUPFAM" id="SSF49879">
    <property type="entry name" value="SMAD/FHA domain"/>
    <property type="match status" value="1"/>
</dbReference>
<dbReference type="Gene3D" id="2.60.200.20">
    <property type="match status" value="1"/>
</dbReference>
<feature type="compositionally biased region" description="Basic and acidic residues" evidence="1">
    <location>
        <begin position="1048"/>
        <end position="1099"/>
    </location>
</feature>
<feature type="compositionally biased region" description="Basic and acidic residues" evidence="1">
    <location>
        <begin position="652"/>
        <end position="666"/>
    </location>
</feature>
<dbReference type="Pfam" id="PF00498">
    <property type="entry name" value="FHA"/>
    <property type="match status" value="1"/>
</dbReference>
<feature type="region of interest" description="Disordered" evidence="1">
    <location>
        <begin position="475"/>
        <end position="496"/>
    </location>
</feature>
<feature type="region of interest" description="Disordered" evidence="1">
    <location>
        <begin position="1339"/>
        <end position="1363"/>
    </location>
</feature>
<dbReference type="CDD" id="cd00060">
    <property type="entry name" value="FHA"/>
    <property type="match status" value="1"/>
</dbReference>
<dbReference type="PROSITE" id="PS50006">
    <property type="entry name" value="FHA_DOMAIN"/>
    <property type="match status" value="1"/>
</dbReference>
<feature type="region of interest" description="Disordered" evidence="1">
    <location>
        <begin position="144"/>
        <end position="224"/>
    </location>
</feature>
<proteinExistence type="predicted"/>
<evidence type="ECO:0000259" key="2">
    <source>
        <dbReference type="PROSITE" id="PS50006"/>
    </source>
</evidence>
<accession>A0A2A2JCG7</accession>
<feature type="compositionally biased region" description="Basic and acidic residues" evidence="1">
    <location>
        <begin position="1119"/>
        <end position="1138"/>
    </location>
</feature>
<dbReference type="InterPro" id="IPR008984">
    <property type="entry name" value="SMAD_FHA_dom_sf"/>
</dbReference>
<feature type="region of interest" description="Disordered" evidence="1">
    <location>
        <begin position="643"/>
        <end position="700"/>
    </location>
</feature>
<dbReference type="OrthoDB" id="5877708at2759"/>
<organism evidence="3 4">
    <name type="scientific">Diploscapter pachys</name>
    <dbReference type="NCBI Taxonomy" id="2018661"/>
    <lineage>
        <taxon>Eukaryota</taxon>
        <taxon>Metazoa</taxon>
        <taxon>Ecdysozoa</taxon>
        <taxon>Nematoda</taxon>
        <taxon>Chromadorea</taxon>
        <taxon>Rhabditida</taxon>
        <taxon>Rhabditina</taxon>
        <taxon>Rhabditomorpha</taxon>
        <taxon>Rhabditoidea</taxon>
        <taxon>Rhabditidae</taxon>
        <taxon>Diploscapter</taxon>
    </lineage>
</organism>
<feature type="compositionally biased region" description="Polar residues" evidence="1">
    <location>
        <begin position="669"/>
        <end position="685"/>
    </location>
</feature>
<feature type="region of interest" description="Disordered" evidence="1">
    <location>
        <begin position="1199"/>
        <end position="1228"/>
    </location>
</feature>
<evidence type="ECO:0000313" key="4">
    <source>
        <dbReference type="Proteomes" id="UP000218231"/>
    </source>
</evidence>
<feature type="region of interest" description="Disordered" evidence="1">
    <location>
        <begin position="911"/>
        <end position="950"/>
    </location>
</feature>
<feature type="compositionally biased region" description="Basic and acidic residues" evidence="1">
    <location>
        <begin position="1208"/>
        <end position="1220"/>
    </location>
</feature>
<evidence type="ECO:0000313" key="3">
    <source>
        <dbReference type="EMBL" id="PAV59393.1"/>
    </source>
</evidence>
<feature type="compositionally biased region" description="Basic and acidic residues" evidence="1">
    <location>
        <begin position="922"/>
        <end position="935"/>
    </location>
</feature>
<comment type="caution">
    <text evidence="3">The sequence shown here is derived from an EMBL/GenBank/DDBJ whole genome shotgun (WGS) entry which is preliminary data.</text>
</comment>
<dbReference type="STRING" id="2018661.A0A2A2JCG7"/>